<evidence type="ECO:0000256" key="9">
    <source>
        <dbReference type="ARBA" id="ARBA00022801"/>
    </source>
</evidence>
<comment type="cofactor">
    <cofactor evidence="15">
        <name>Ca(2+)</name>
        <dbReference type="ChEBI" id="CHEBI:29108"/>
    </cofactor>
    <text evidence="15">Binds 1 Ca(2+) ion per subunit.</text>
</comment>
<evidence type="ECO:0000256" key="5">
    <source>
        <dbReference type="ARBA" id="ARBA00022525"/>
    </source>
</evidence>
<keyword evidence="10 15" id="KW-0720">Serine protease</keyword>
<dbReference type="CDD" id="cd11377">
    <property type="entry name" value="Pro-peptidase_S53"/>
    <property type="match status" value="1"/>
</dbReference>
<organism evidence="18 19">
    <name type="scientific">Aspergillus campestris (strain IBT 28561)</name>
    <dbReference type="NCBI Taxonomy" id="1392248"/>
    <lineage>
        <taxon>Eukaryota</taxon>
        <taxon>Fungi</taxon>
        <taxon>Dikarya</taxon>
        <taxon>Ascomycota</taxon>
        <taxon>Pezizomycotina</taxon>
        <taxon>Eurotiomycetes</taxon>
        <taxon>Eurotiomycetidae</taxon>
        <taxon>Eurotiales</taxon>
        <taxon>Aspergillaceae</taxon>
        <taxon>Aspergillus</taxon>
        <taxon>Aspergillus subgen. Circumdati</taxon>
    </lineage>
</organism>
<dbReference type="InterPro" id="IPR000209">
    <property type="entry name" value="Peptidase_S8/S53_dom"/>
</dbReference>
<feature type="binding site" evidence="15">
    <location>
        <position position="545"/>
    </location>
    <ligand>
        <name>Ca(2+)</name>
        <dbReference type="ChEBI" id="CHEBI:29108"/>
    </ligand>
</feature>
<evidence type="ECO:0000256" key="14">
    <source>
        <dbReference type="ARBA" id="ARBA00023180"/>
    </source>
</evidence>
<dbReference type="GO" id="GO:0046872">
    <property type="term" value="F:metal ion binding"/>
    <property type="evidence" value="ECO:0007669"/>
    <property type="project" value="UniProtKB-UniRule"/>
</dbReference>
<dbReference type="PANTHER" id="PTHR14218:SF15">
    <property type="entry name" value="TRIPEPTIDYL-PEPTIDASE 1"/>
    <property type="match status" value="1"/>
</dbReference>
<evidence type="ECO:0000256" key="4">
    <source>
        <dbReference type="ARBA" id="ARBA00012462"/>
    </source>
</evidence>
<comment type="subcellular location">
    <subcellularLocation>
        <location evidence="3">Secreted</location>
        <location evidence="3">Extracellular space</location>
    </subcellularLocation>
</comment>
<dbReference type="EC" id="3.4.14.10" evidence="4"/>
<comment type="catalytic activity">
    <reaction evidence="1">
        <text>Release of an N-terminal tripeptide from a polypeptide.</text>
        <dbReference type="EC" id="3.4.14.10"/>
    </reaction>
</comment>
<dbReference type="Pfam" id="PF09286">
    <property type="entry name" value="Pro-kuma_activ"/>
    <property type="match status" value="1"/>
</dbReference>
<dbReference type="PANTHER" id="PTHR14218">
    <property type="entry name" value="PROTEASE S8 TRIPEPTIDYL PEPTIDASE I CLN2"/>
    <property type="match status" value="1"/>
</dbReference>
<dbReference type="SUPFAM" id="SSF52743">
    <property type="entry name" value="Subtilisin-like"/>
    <property type="match status" value="1"/>
</dbReference>
<evidence type="ECO:0000256" key="7">
    <source>
        <dbReference type="ARBA" id="ARBA00022723"/>
    </source>
</evidence>
<feature type="active site" description="Charge relay system" evidence="15">
    <location>
        <position position="289"/>
    </location>
</feature>
<evidence type="ECO:0000256" key="13">
    <source>
        <dbReference type="ARBA" id="ARBA00023145"/>
    </source>
</evidence>
<dbReference type="InterPro" id="IPR030400">
    <property type="entry name" value="Sedolisin_dom"/>
</dbReference>
<dbReference type="AlphaFoldDB" id="A0A2I1D7C2"/>
<gene>
    <name evidence="18" type="ORF">P168DRAFT_266471</name>
</gene>
<dbReference type="VEuPathDB" id="FungiDB:P168DRAFT_266471"/>
<dbReference type="PROSITE" id="PS51695">
    <property type="entry name" value="SEDOLISIN"/>
    <property type="match status" value="1"/>
</dbReference>
<dbReference type="Gene3D" id="3.40.50.200">
    <property type="entry name" value="Peptidase S8/S53 domain"/>
    <property type="match status" value="1"/>
</dbReference>
<dbReference type="InterPro" id="IPR015366">
    <property type="entry name" value="S53_propep"/>
</dbReference>
<feature type="chain" id="PRO_5014121042" description="tripeptidyl-peptidase II" evidence="16">
    <location>
        <begin position="26"/>
        <end position="601"/>
    </location>
</feature>
<feature type="active site" description="Charge relay system" evidence="15">
    <location>
        <position position="502"/>
    </location>
</feature>
<dbReference type="RefSeq" id="XP_024694353.1">
    <property type="nucleotide sequence ID" value="XM_024834975.1"/>
</dbReference>
<dbReference type="GO" id="GO:0004252">
    <property type="term" value="F:serine-type endopeptidase activity"/>
    <property type="evidence" value="ECO:0007669"/>
    <property type="project" value="UniProtKB-UniRule"/>
</dbReference>
<dbReference type="EMBL" id="MSFM01000004">
    <property type="protein sequence ID" value="PKY05759.1"/>
    <property type="molecule type" value="Genomic_DNA"/>
</dbReference>
<feature type="binding site" evidence="15">
    <location>
        <position position="544"/>
    </location>
    <ligand>
        <name>Ca(2+)</name>
        <dbReference type="ChEBI" id="CHEBI:29108"/>
    </ligand>
</feature>
<feature type="active site" description="Charge relay system" evidence="15">
    <location>
        <position position="293"/>
    </location>
</feature>
<evidence type="ECO:0000256" key="11">
    <source>
        <dbReference type="ARBA" id="ARBA00022837"/>
    </source>
</evidence>
<keyword evidence="9 15" id="KW-0378">Hydrolase</keyword>
<keyword evidence="12" id="KW-0843">Virulence</keyword>
<dbReference type="GeneID" id="36542499"/>
<evidence type="ECO:0000256" key="2">
    <source>
        <dbReference type="ARBA" id="ARBA00002451"/>
    </source>
</evidence>
<dbReference type="CDD" id="cd04056">
    <property type="entry name" value="Peptidases_S53"/>
    <property type="match status" value="1"/>
</dbReference>
<dbReference type="InterPro" id="IPR050819">
    <property type="entry name" value="Tripeptidyl-peptidase_I"/>
</dbReference>
<evidence type="ECO:0000256" key="6">
    <source>
        <dbReference type="ARBA" id="ARBA00022670"/>
    </source>
</evidence>
<evidence type="ECO:0000313" key="19">
    <source>
        <dbReference type="Proteomes" id="UP000234254"/>
    </source>
</evidence>
<comment type="caution">
    <text evidence="18">The sequence shown here is derived from an EMBL/GenBank/DDBJ whole genome shotgun (WGS) entry which is preliminary data.</text>
</comment>
<dbReference type="InterPro" id="IPR036852">
    <property type="entry name" value="Peptidase_S8/S53_dom_sf"/>
</dbReference>
<evidence type="ECO:0000256" key="10">
    <source>
        <dbReference type="ARBA" id="ARBA00022825"/>
    </source>
</evidence>
<dbReference type="PROSITE" id="PS00138">
    <property type="entry name" value="SUBTILASE_SER"/>
    <property type="match status" value="1"/>
</dbReference>
<dbReference type="SMART" id="SM00944">
    <property type="entry name" value="Pro-kuma_activ"/>
    <property type="match status" value="1"/>
</dbReference>
<dbReference type="SUPFAM" id="SSF54897">
    <property type="entry name" value="Protease propeptides/inhibitors"/>
    <property type="match status" value="1"/>
</dbReference>
<proteinExistence type="predicted"/>
<keyword evidence="11 15" id="KW-0106">Calcium</keyword>
<accession>A0A2I1D7C2</accession>
<dbReference type="Pfam" id="PF00082">
    <property type="entry name" value="Peptidase_S8"/>
    <property type="match status" value="1"/>
</dbReference>
<keyword evidence="8 16" id="KW-0732">Signal</keyword>
<dbReference type="GO" id="GO:0005576">
    <property type="term" value="C:extracellular region"/>
    <property type="evidence" value="ECO:0007669"/>
    <property type="project" value="UniProtKB-SubCell"/>
</dbReference>
<dbReference type="GO" id="GO:0008240">
    <property type="term" value="F:tripeptidyl-peptidase activity"/>
    <property type="evidence" value="ECO:0007669"/>
    <property type="project" value="UniProtKB-EC"/>
</dbReference>
<dbReference type="OrthoDB" id="409122at2759"/>
<keyword evidence="7 15" id="KW-0479">Metal-binding</keyword>
<dbReference type="Proteomes" id="UP000234254">
    <property type="component" value="Unassembled WGS sequence"/>
</dbReference>
<evidence type="ECO:0000313" key="18">
    <source>
        <dbReference type="EMBL" id="PKY05759.1"/>
    </source>
</evidence>
<dbReference type="GO" id="GO:0006508">
    <property type="term" value="P:proteolysis"/>
    <property type="evidence" value="ECO:0007669"/>
    <property type="project" value="UniProtKB-KW"/>
</dbReference>
<evidence type="ECO:0000256" key="16">
    <source>
        <dbReference type="SAM" id="SignalP"/>
    </source>
</evidence>
<reference evidence="18" key="1">
    <citation type="submission" date="2016-12" db="EMBL/GenBank/DDBJ databases">
        <title>The genomes of Aspergillus section Nigri reveals drivers in fungal speciation.</title>
        <authorList>
            <consortium name="DOE Joint Genome Institute"/>
            <person name="Vesth T.C."/>
            <person name="Nybo J."/>
            <person name="Theobald S."/>
            <person name="Brandl J."/>
            <person name="Frisvad J.C."/>
            <person name="Nielsen K.F."/>
            <person name="Lyhne E.K."/>
            <person name="Kogle M.E."/>
            <person name="Kuo A."/>
            <person name="Riley R."/>
            <person name="Clum A."/>
            <person name="Nolan M."/>
            <person name="Lipzen A."/>
            <person name="Salamov A."/>
            <person name="Henrissat B."/>
            <person name="Wiebenga A."/>
            <person name="De vries R.P."/>
            <person name="Grigoriev I.V."/>
            <person name="Mortensen U.H."/>
            <person name="Andersen M.R."/>
            <person name="Baker S.E."/>
        </authorList>
    </citation>
    <scope>NUCLEOTIDE SEQUENCE</scope>
    <source>
        <strain evidence="18">IBT 28561</strain>
    </source>
</reference>
<keyword evidence="14" id="KW-0325">Glycoprotein</keyword>
<sequence length="601" mass="65461">MLSTLFGRGAATLAVYSLLAATVSAEVFEKLSAVPQGWRYSHHPATDEPLRLQIALAQGDPEGFEKVAMDMATPGHESYGKHFDSHDEMKRMLLPRDESVSAVRDWLSAAGIDNVQQDADWIKFTTSVSKANALLDASFQWYVSATQDVRRLRTLRYSVPEAVAQHVNTIQPTTRFGQIRPNHSHLRAKPAEVDENLLAQMIVARNISHCSTVITPQCLESLYNIGDYKADPKSGSEVGFSSYLEESARYDDLEKFQEKLLPDAVGQNFSVVLFNGANNDQTSKNDSGEANLDLQYIMGVSAPLPVTEFITAGRGPLVPDLSQPDPSDNQNEPYLEFLQEVLKQKKVPQVISTSYGENEQTVTEKYARTVCDLYKQLGTRGVSVIFSSGDSGIGSSCQTNDGKNTTHFPPQFPAACPWVTSVGATHGMKPEEGSVFSSGGFSDLWKQPAWQKDAVDSFLDTIGDKYSKYFDRAGRAFPDVAAQGEAFAVYDQGRLGQFDGTSASAPAFAGIIGLLNDARLRAGQPVLGFLNPWLYSTGKDGFTDIVDGRSTGCDGKDRFGGPPNGSPVIPDAGWDAIKGWDPVTGLGTPNFKKLKELALKK</sequence>
<keyword evidence="6 15" id="KW-0645">Protease</keyword>
<protein>
    <recommendedName>
        <fullName evidence="4">tripeptidyl-peptidase II</fullName>
        <ecNumber evidence="4">3.4.14.10</ecNumber>
    </recommendedName>
</protein>
<evidence type="ECO:0000259" key="17">
    <source>
        <dbReference type="PROSITE" id="PS51695"/>
    </source>
</evidence>
<dbReference type="InterPro" id="IPR023828">
    <property type="entry name" value="Peptidase_S8_Ser-AS"/>
</dbReference>
<dbReference type="FunFam" id="3.40.50.200:FF:000015">
    <property type="entry name" value="Tripeptidyl peptidase A"/>
    <property type="match status" value="1"/>
</dbReference>
<evidence type="ECO:0000256" key="8">
    <source>
        <dbReference type="ARBA" id="ARBA00022729"/>
    </source>
</evidence>
<keyword evidence="13" id="KW-0865">Zymogen</keyword>
<evidence type="ECO:0000256" key="3">
    <source>
        <dbReference type="ARBA" id="ARBA00004239"/>
    </source>
</evidence>
<evidence type="ECO:0000256" key="1">
    <source>
        <dbReference type="ARBA" id="ARBA00001910"/>
    </source>
</evidence>
<comment type="function">
    <text evidence="2">Secreted tripeptidyl-peptidase which degrades proteins at acidic pHs and is involved in virulence.</text>
</comment>
<evidence type="ECO:0000256" key="15">
    <source>
        <dbReference type="PROSITE-ProRule" id="PRU01032"/>
    </source>
</evidence>
<keyword evidence="5" id="KW-0964">Secreted</keyword>
<feature type="signal peptide" evidence="16">
    <location>
        <begin position="1"/>
        <end position="25"/>
    </location>
</feature>
<evidence type="ECO:0000256" key="12">
    <source>
        <dbReference type="ARBA" id="ARBA00023026"/>
    </source>
</evidence>
<keyword evidence="19" id="KW-1185">Reference proteome</keyword>
<name>A0A2I1D7C2_ASPC2</name>
<feature type="domain" description="Peptidase S53" evidence="17">
    <location>
        <begin position="213"/>
        <end position="601"/>
    </location>
</feature>
<feature type="binding site" evidence="15">
    <location>
        <position position="581"/>
    </location>
    <ligand>
        <name>Ca(2+)</name>
        <dbReference type="ChEBI" id="CHEBI:29108"/>
    </ligand>
</feature>
<feature type="binding site" evidence="15">
    <location>
        <position position="579"/>
    </location>
    <ligand>
        <name>Ca(2+)</name>
        <dbReference type="ChEBI" id="CHEBI:29108"/>
    </ligand>
</feature>